<keyword evidence="2" id="KW-1185">Reference proteome</keyword>
<protein>
    <submittedName>
        <fullName evidence="1">Uncharacterized protein</fullName>
    </submittedName>
</protein>
<sequence>MQTGTMIYSGSVIKLLFDLLHSSNSSPVNDFNESQTINSATAHHIYLPNWDVTNDVVMANPVMCRNFIDHHSCMVSELRLRYEHEISVKERFEKKFVKSAKTIQQRDAKIVGLKSRLEKAEVEAAEAGVLHRRVSELEAMATTRQKRLRALSECEDLHGMVAGEAKLKEEFTAIQDAEAVGIQEGLEVGVKHGKAGRELGALTAYDLRVKAKYEEVMEELENISFPFLDQLESYKDAYLDRIGCLRVPGMVYREILFDDALEASCARARRTPLNSIVVSDYLVSDVSLIKDAAVNGSFPLGTQHFAFFCIACFVAAIYEVSWLEDSSTNFRVVVSFHLYFVFGFADYEFFPPSSSMSRLSSKASSFCTWSTSVHLSEGIPISTGITASMP</sequence>
<dbReference type="EMBL" id="BQNB010021287">
    <property type="protein sequence ID" value="GJU04820.1"/>
    <property type="molecule type" value="Genomic_DNA"/>
</dbReference>
<organism evidence="1 2">
    <name type="scientific">Tanacetum coccineum</name>
    <dbReference type="NCBI Taxonomy" id="301880"/>
    <lineage>
        <taxon>Eukaryota</taxon>
        <taxon>Viridiplantae</taxon>
        <taxon>Streptophyta</taxon>
        <taxon>Embryophyta</taxon>
        <taxon>Tracheophyta</taxon>
        <taxon>Spermatophyta</taxon>
        <taxon>Magnoliopsida</taxon>
        <taxon>eudicotyledons</taxon>
        <taxon>Gunneridae</taxon>
        <taxon>Pentapetalae</taxon>
        <taxon>asterids</taxon>
        <taxon>campanulids</taxon>
        <taxon>Asterales</taxon>
        <taxon>Asteraceae</taxon>
        <taxon>Asteroideae</taxon>
        <taxon>Anthemideae</taxon>
        <taxon>Anthemidinae</taxon>
        <taxon>Tanacetum</taxon>
    </lineage>
</organism>
<evidence type="ECO:0000313" key="2">
    <source>
        <dbReference type="Proteomes" id="UP001151760"/>
    </source>
</evidence>
<dbReference type="Proteomes" id="UP001151760">
    <property type="component" value="Unassembled WGS sequence"/>
</dbReference>
<reference evidence="1" key="1">
    <citation type="journal article" date="2022" name="Int. J. Mol. Sci.">
        <title>Draft Genome of Tanacetum Coccineum: Genomic Comparison of Closely Related Tanacetum-Family Plants.</title>
        <authorList>
            <person name="Yamashiro T."/>
            <person name="Shiraishi A."/>
            <person name="Nakayama K."/>
            <person name="Satake H."/>
        </authorList>
    </citation>
    <scope>NUCLEOTIDE SEQUENCE</scope>
</reference>
<proteinExistence type="predicted"/>
<accession>A0ABQ5IYP4</accession>
<comment type="caution">
    <text evidence="1">The sequence shown here is derived from an EMBL/GenBank/DDBJ whole genome shotgun (WGS) entry which is preliminary data.</text>
</comment>
<evidence type="ECO:0000313" key="1">
    <source>
        <dbReference type="EMBL" id="GJU04820.1"/>
    </source>
</evidence>
<reference evidence="1" key="2">
    <citation type="submission" date="2022-01" db="EMBL/GenBank/DDBJ databases">
        <authorList>
            <person name="Yamashiro T."/>
            <person name="Shiraishi A."/>
            <person name="Satake H."/>
            <person name="Nakayama K."/>
        </authorList>
    </citation>
    <scope>NUCLEOTIDE SEQUENCE</scope>
</reference>
<name>A0ABQ5IYP4_9ASTR</name>
<gene>
    <name evidence="1" type="ORF">Tco_1121250</name>
</gene>